<name>C4JFE3_UNCRE</name>
<dbReference type="HOGENOM" id="CLU_906721_0_0_1"/>
<feature type="region of interest" description="Disordered" evidence="1">
    <location>
        <begin position="80"/>
        <end position="105"/>
    </location>
</feature>
<dbReference type="KEGG" id="ure:UREG_00957"/>
<keyword evidence="3" id="KW-1185">Reference proteome</keyword>
<evidence type="ECO:0000313" key="3">
    <source>
        <dbReference type="Proteomes" id="UP000002058"/>
    </source>
</evidence>
<organism evidence="2 3">
    <name type="scientific">Uncinocarpus reesii (strain UAMH 1704)</name>
    <dbReference type="NCBI Taxonomy" id="336963"/>
    <lineage>
        <taxon>Eukaryota</taxon>
        <taxon>Fungi</taxon>
        <taxon>Dikarya</taxon>
        <taxon>Ascomycota</taxon>
        <taxon>Pezizomycotina</taxon>
        <taxon>Eurotiomycetes</taxon>
        <taxon>Eurotiomycetidae</taxon>
        <taxon>Onygenales</taxon>
        <taxon>Onygenaceae</taxon>
        <taxon>Uncinocarpus</taxon>
    </lineage>
</organism>
<protein>
    <submittedName>
        <fullName evidence="2">Uncharacterized protein</fullName>
    </submittedName>
</protein>
<feature type="compositionally biased region" description="Basic and acidic residues" evidence="1">
    <location>
        <begin position="52"/>
        <end position="67"/>
    </location>
</feature>
<dbReference type="VEuPathDB" id="FungiDB:UREG_00957"/>
<dbReference type="GeneID" id="8441776"/>
<feature type="compositionally biased region" description="Basic and acidic residues" evidence="1">
    <location>
        <begin position="80"/>
        <end position="94"/>
    </location>
</feature>
<evidence type="ECO:0000256" key="1">
    <source>
        <dbReference type="SAM" id="MobiDB-lite"/>
    </source>
</evidence>
<dbReference type="Proteomes" id="UP000002058">
    <property type="component" value="Unassembled WGS sequence"/>
</dbReference>
<evidence type="ECO:0000313" key="2">
    <source>
        <dbReference type="EMBL" id="EEP76108.1"/>
    </source>
</evidence>
<feature type="region of interest" description="Disordered" evidence="1">
    <location>
        <begin position="28"/>
        <end position="67"/>
    </location>
</feature>
<feature type="region of interest" description="Disordered" evidence="1">
    <location>
        <begin position="146"/>
        <end position="190"/>
    </location>
</feature>
<sequence length="307" mass="33855">MERRVSGRFQLGGKSTWVSTRARGASVGELGGREVPQVARQFGNGETAGDEYTIKKRESGSRGRQDEYWKEAYVVRPKREKSVPWAEDKGRESEAAAATGSEWKPGEDGGCFLDKVRWPAGRLRDRYSSITSTGCWTSLCDSSREERDRGRSTAGRRKSETGVRRAGGERTFEQTRDRTADGMGERRGEERRCSNAADRVCCAVEMSNKSREKVSGGDAMAVMIWLPVSHAVQTDTYESVLEMAPEAAGEQHPVRATDLARLPQMPPCLVPPGGSMELHGSPSMRIARLLEEFSLPKGYFPPSNGMG</sequence>
<accession>C4JFE3</accession>
<dbReference type="EMBL" id="CH476615">
    <property type="protein sequence ID" value="EEP76108.1"/>
    <property type="molecule type" value="Genomic_DNA"/>
</dbReference>
<dbReference type="RefSeq" id="XP_002541441.1">
    <property type="nucleotide sequence ID" value="XM_002541395.1"/>
</dbReference>
<reference evidence="3" key="1">
    <citation type="journal article" date="2009" name="Genome Res.">
        <title>Comparative genomic analyses of the human fungal pathogens Coccidioides and their relatives.</title>
        <authorList>
            <person name="Sharpton T.J."/>
            <person name="Stajich J.E."/>
            <person name="Rounsley S.D."/>
            <person name="Gardner M.J."/>
            <person name="Wortman J.R."/>
            <person name="Jordar V.S."/>
            <person name="Maiti R."/>
            <person name="Kodira C.D."/>
            <person name="Neafsey D.E."/>
            <person name="Zeng Q."/>
            <person name="Hung C.-Y."/>
            <person name="McMahan C."/>
            <person name="Muszewska A."/>
            <person name="Grynberg M."/>
            <person name="Mandel M.A."/>
            <person name="Kellner E.M."/>
            <person name="Barker B.M."/>
            <person name="Galgiani J.N."/>
            <person name="Orbach M.J."/>
            <person name="Kirkland T.N."/>
            <person name="Cole G.T."/>
            <person name="Henn M.R."/>
            <person name="Birren B.W."/>
            <person name="Taylor J.W."/>
        </authorList>
    </citation>
    <scope>NUCLEOTIDE SEQUENCE [LARGE SCALE GENOMIC DNA]</scope>
    <source>
        <strain evidence="3">UAMH 1704</strain>
    </source>
</reference>
<proteinExistence type="predicted"/>
<dbReference type="InParanoid" id="C4JFE3"/>
<gene>
    <name evidence="2" type="ORF">UREG_00957</name>
</gene>
<dbReference type="AlphaFoldDB" id="C4JFE3"/>